<dbReference type="RefSeq" id="WP_125001995.1">
    <property type="nucleotide sequence ID" value="NZ_BHYK01000012.1"/>
</dbReference>
<evidence type="ECO:0000256" key="3">
    <source>
        <dbReference type="ARBA" id="ARBA00022989"/>
    </source>
</evidence>
<dbReference type="InterPro" id="IPR014743">
    <property type="entry name" value="Cl-channel_core"/>
</dbReference>
<feature type="transmembrane region" description="Helical" evidence="5">
    <location>
        <begin position="348"/>
        <end position="373"/>
    </location>
</feature>
<gene>
    <name evidence="6" type="ORF">Ctaglu_24040</name>
</gene>
<dbReference type="PANTHER" id="PTHR43427:SF12">
    <property type="entry name" value="CHLORIDE TRANSPORTER"/>
    <property type="match status" value="1"/>
</dbReference>
<proteinExistence type="predicted"/>
<comment type="caution">
    <text evidence="6">The sequence shown here is derived from an EMBL/GenBank/DDBJ whole genome shotgun (WGS) entry which is preliminary data.</text>
</comment>
<evidence type="ECO:0000313" key="7">
    <source>
        <dbReference type="Proteomes" id="UP000287872"/>
    </source>
</evidence>
<dbReference type="Pfam" id="PF00654">
    <property type="entry name" value="Voltage_CLC"/>
    <property type="match status" value="1"/>
</dbReference>
<feature type="transmembrane region" description="Helical" evidence="5">
    <location>
        <begin position="56"/>
        <end position="76"/>
    </location>
</feature>
<dbReference type="PRINTS" id="PR00762">
    <property type="entry name" value="CLCHANNEL"/>
</dbReference>
<dbReference type="SUPFAM" id="SSF81340">
    <property type="entry name" value="Clc chloride channel"/>
    <property type="match status" value="1"/>
</dbReference>
<keyword evidence="4 5" id="KW-0472">Membrane</keyword>
<protein>
    <submittedName>
        <fullName evidence="6">Permease</fullName>
    </submittedName>
</protein>
<evidence type="ECO:0000313" key="6">
    <source>
        <dbReference type="EMBL" id="GCD10781.1"/>
    </source>
</evidence>
<feature type="transmembrane region" description="Helical" evidence="5">
    <location>
        <begin position="305"/>
        <end position="328"/>
    </location>
</feature>
<keyword evidence="3 5" id="KW-1133">Transmembrane helix</keyword>
<evidence type="ECO:0000256" key="5">
    <source>
        <dbReference type="SAM" id="Phobius"/>
    </source>
</evidence>
<evidence type="ECO:0000256" key="2">
    <source>
        <dbReference type="ARBA" id="ARBA00022692"/>
    </source>
</evidence>
<accession>A0A401UMP4</accession>
<feature type="transmembrane region" description="Helical" evidence="5">
    <location>
        <begin position="265"/>
        <end position="284"/>
    </location>
</feature>
<dbReference type="InterPro" id="IPR001807">
    <property type="entry name" value="ClC"/>
</dbReference>
<dbReference type="AlphaFoldDB" id="A0A401UMP4"/>
<sequence length="447" mass="48163">MDKKVKSYFKEQSIFFISAIKWICISTFIGIIVGTVVALFIKLVSHGVSYVSNINYYYLLLPIALFLSSFIIIKLAPDAKGHGTEKAIEAVHKNSGRSDFKVVPVKLVSTLITIIFGGSVGMEGPGTQIGSGIASLVGNFFKMDDTDTKRLVVCGISAGFVAVFGAPIGAAVFAAEVLYIGKISYVSLLPAVIASYTSYFTGLYIGTSALNFSIAFIPKYRISMFLKIVAFGIFIGIAARFFIAFINFVEKIFGKIRFYNPLKGIIGGLIIIVFVVLVGSDYIGIGEEVIQRAMAGDKLNGFSSLFKMFTTAITLSSGGSGGILTPMLYIGSSLGNTWAAIFNQNLAFFSAIGMAAFFGCCANTPIAAIIIALELFGHSTGIYTSIACVVAYLIMGHTSIYPTQILVTSKSPSIKYDTNKEIINSKSKDVVLKYSFQKKLFGDKNKD</sequence>
<dbReference type="Gene3D" id="1.10.3080.10">
    <property type="entry name" value="Clc chloride channel"/>
    <property type="match status" value="1"/>
</dbReference>
<feature type="transmembrane region" description="Helical" evidence="5">
    <location>
        <begin position="193"/>
        <end position="217"/>
    </location>
</feature>
<evidence type="ECO:0000256" key="1">
    <source>
        <dbReference type="ARBA" id="ARBA00004141"/>
    </source>
</evidence>
<dbReference type="GO" id="GO:0016020">
    <property type="term" value="C:membrane"/>
    <property type="evidence" value="ECO:0007669"/>
    <property type="project" value="UniProtKB-SubCell"/>
</dbReference>
<feature type="transmembrane region" description="Helical" evidence="5">
    <location>
        <begin position="224"/>
        <end position="245"/>
    </location>
</feature>
<dbReference type="GO" id="GO:0015108">
    <property type="term" value="F:chloride transmembrane transporter activity"/>
    <property type="evidence" value="ECO:0007669"/>
    <property type="project" value="InterPro"/>
</dbReference>
<comment type="subcellular location">
    <subcellularLocation>
        <location evidence="1">Membrane</location>
        <topology evidence="1">Multi-pass membrane protein</topology>
    </subcellularLocation>
</comment>
<dbReference type="OrthoDB" id="9767361at2"/>
<dbReference type="PANTHER" id="PTHR43427">
    <property type="entry name" value="CHLORIDE CHANNEL PROTEIN CLC-E"/>
    <property type="match status" value="1"/>
</dbReference>
<name>A0A401UMP4_9CLOT</name>
<feature type="transmembrane region" description="Helical" evidence="5">
    <location>
        <begin position="151"/>
        <end position="173"/>
    </location>
</feature>
<reference evidence="6 7" key="1">
    <citation type="submission" date="2018-11" db="EMBL/GenBank/DDBJ databases">
        <title>Genome sequencing and assembly of Clostridium tagluense strain A121.</title>
        <authorList>
            <person name="Murakami T."/>
            <person name="Segawa T."/>
            <person name="Shcherbakova V.A."/>
            <person name="Mori H."/>
            <person name="Yoshimura Y."/>
        </authorList>
    </citation>
    <scope>NUCLEOTIDE SEQUENCE [LARGE SCALE GENOMIC DNA]</scope>
    <source>
        <strain evidence="6 7">A121</strain>
    </source>
</reference>
<feature type="transmembrane region" description="Helical" evidence="5">
    <location>
        <begin position="20"/>
        <end position="44"/>
    </location>
</feature>
<keyword evidence="2 5" id="KW-0812">Transmembrane</keyword>
<dbReference type="InterPro" id="IPR050368">
    <property type="entry name" value="ClC-type_chloride_channel"/>
</dbReference>
<dbReference type="Proteomes" id="UP000287872">
    <property type="component" value="Unassembled WGS sequence"/>
</dbReference>
<keyword evidence="7" id="KW-1185">Reference proteome</keyword>
<organism evidence="6 7">
    <name type="scientific">Clostridium tagluense</name>
    <dbReference type="NCBI Taxonomy" id="360422"/>
    <lineage>
        <taxon>Bacteria</taxon>
        <taxon>Bacillati</taxon>
        <taxon>Bacillota</taxon>
        <taxon>Clostridia</taxon>
        <taxon>Eubacteriales</taxon>
        <taxon>Clostridiaceae</taxon>
        <taxon>Clostridium</taxon>
    </lineage>
</organism>
<feature type="transmembrane region" description="Helical" evidence="5">
    <location>
        <begin position="380"/>
        <end position="401"/>
    </location>
</feature>
<dbReference type="EMBL" id="BHYK01000012">
    <property type="protein sequence ID" value="GCD10781.1"/>
    <property type="molecule type" value="Genomic_DNA"/>
</dbReference>
<evidence type="ECO:0000256" key="4">
    <source>
        <dbReference type="ARBA" id="ARBA00023136"/>
    </source>
</evidence>